<dbReference type="EMBL" id="CAEZTF010000110">
    <property type="protein sequence ID" value="CAB4562254.1"/>
    <property type="molecule type" value="Genomic_DNA"/>
</dbReference>
<organism evidence="2">
    <name type="scientific">freshwater metagenome</name>
    <dbReference type="NCBI Taxonomy" id="449393"/>
    <lineage>
        <taxon>unclassified sequences</taxon>
        <taxon>metagenomes</taxon>
        <taxon>ecological metagenomes</taxon>
    </lineage>
</organism>
<sequence length="156" mass="17465">MPSVVRTFATSLNSKKTSQVQRLSCSSRTIAQPKTFCLRPTRLFQITLIDHPRTYGPLPETAKRLLATPVTRRTMRPSSLPMKSTKYTAKTKAMTQLPTETSRSSIEPTLRLEHLKIFSFALPFLTALSAALSFTSVKKSKTPWPIWLPSPTPAMT</sequence>
<evidence type="ECO:0000313" key="2">
    <source>
        <dbReference type="EMBL" id="CAB4562254.1"/>
    </source>
</evidence>
<feature type="compositionally biased region" description="Polar residues" evidence="1">
    <location>
        <begin position="81"/>
        <end position="102"/>
    </location>
</feature>
<evidence type="ECO:0000256" key="1">
    <source>
        <dbReference type="SAM" id="MobiDB-lite"/>
    </source>
</evidence>
<name>A0A6J6DG56_9ZZZZ</name>
<proteinExistence type="predicted"/>
<reference evidence="2" key="1">
    <citation type="submission" date="2020-05" db="EMBL/GenBank/DDBJ databases">
        <authorList>
            <person name="Chiriac C."/>
            <person name="Salcher M."/>
            <person name="Ghai R."/>
            <person name="Kavagutti S V."/>
        </authorList>
    </citation>
    <scope>NUCLEOTIDE SEQUENCE</scope>
</reference>
<protein>
    <submittedName>
        <fullName evidence="2">Unannotated protein</fullName>
    </submittedName>
</protein>
<feature type="region of interest" description="Disordered" evidence="1">
    <location>
        <begin position="73"/>
        <end position="102"/>
    </location>
</feature>
<gene>
    <name evidence="2" type="ORF">UFOPK1618_00610</name>
</gene>
<accession>A0A6J6DG56</accession>
<dbReference type="AlphaFoldDB" id="A0A6J6DG56"/>